<dbReference type="SUPFAM" id="SSF103473">
    <property type="entry name" value="MFS general substrate transporter"/>
    <property type="match status" value="1"/>
</dbReference>
<accession>A0A0M8JR52</accession>
<dbReference type="InterPro" id="IPR010290">
    <property type="entry name" value="TM_effector"/>
</dbReference>
<dbReference type="PROSITE" id="PS50850">
    <property type="entry name" value="MFS"/>
    <property type="match status" value="1"/>
</dbReference>
<evidence type="ECO:0000256" key="4">
    <source>
        <dbReference type="ARBA" id="ARBA00022692"/>
    </source>
</evidence>
<feature type="transmembrane region" description="Helical" evidence="7">
    <location>
        <begin position="377"/>
        <end position="395"/>
    </location>
</feature>
<comment type="subcellular location">
    <subcellularLocation>
        <location evidence="1">Cell membrane</location>
        <topology evidence="1">Multi-pass membrane protein</topology>
    </subcellularLocation>
</comment>
<dbReference type="PANTHER" id="PTHR23513:SF9">
    <property type="entry name" value="ENTEROBACTIN EXPORTER ENTS"/>
    <property type="match status" value="1"/>
</dbReference>
<dbReference type="InterPro" id="IPR036259">
    <property type="entry name" value="MFS_trans_sf"/>
</dbReference>
<feature type="transmembrane region" description="Helical" evidence="7">
    <location>
        <begin position="45"/>
        <end position="66"/>
    </location>
</feature>
<sequence length="414" mass="44212">MLRLPPALRYRPFTLLWLGLLVSVAGSQMQTAALLWHLRELSDQPIVVSGIGLARFLPILLLAPFGGVLADTRNRRQILFITQTTMMATAAALGLLTVTGQIQIWHIYLLTGLQATALAFDLPARQSLVPNLVPREVLPSAYGMQSIASNTGAIAGPALSGLVIGYLGQEYAYWINAVSFLAVLIALVLMGNIPQQKSVVVEGLRGSLSSIREGAQFILGHPIILSSMILDFIATFFSSANTLLPFVARDVLGVNEVAYGWLVAAQSIGAVMVGLVFSQRSRVQRQGQLLLVAVAAFGLATVTFGLARTYWGALLALVLVGAGDSISTILRNTIRQLQTPDYIRGRMVGINQVFFQGGPQLGEIEAGLVAQAFGTPFAIVSGGLACMVGVGLVALRWPQLPRYNGEEAQPAHAD</sequence>
<keyword evidence="6 7" id="KW-0472">Membrane</keyword>
<proteinExistence type="predicted"/>
<organism evidence="9">
    <name type="scientific">Levilinea saccharolytica</name>
    <dbReference type="NCBI Taxonomy" id="229921"/>
    <lineage>
        <taxon>Bacteria</taxon>
        <taxon>Bacillati</taxon>
        <taxon>Chloroflexota</taxon>
        <taxon>Anaerolineae</taxon>
        <taxon>Anaerolineales</taxon>
        <taxon>Anaerolineaceae</taxon>
        <taxon>Levilinea</taxon>
    </lineage>
</organism>
<feature type="transmembrane region" description="Helical" evidence="7">
    <location>
        <begin position="173"/>
        <end position="193"/>
    </location>
</feature>
<dbReference type="GO" id="GO:0022857">
    <property type="term" value="F:transmembrane transporter activity"/>
    <property type="evidence" value="ECO:0007669"/>
    <property type="project" value="InterPro"/>
</dbReference>
<dbReference type="Gene3D" id="1.20.1250.20">
    <property type="entry name" value="MFS general substrate transporter like domains"/>
    <property type="match status" value="1"/>
</dbReference>
<dbReference type="RefSeq" id="WP_062419999.1">
    <property type="nucleotide sequence ID" value="NZ_BBXZ01000191.1"/>
</dbReference>
<feature type="transmembrane region" description="Helical" evidence="7">
    <location>
        <begin position="214"/>
        <end position="237"/>
    </location>
</feature>
<dbReference type="GO" id="GO:0005886">
    <property type="term" value="C:plasma membrane"/>
    <property type="evidence" value="ECO:0007669"/>
    <property type="project" value="UniProtKB-SubCell"/>
</dbReference>
<dbReference type="CDD" id="cd06173">
    <property type="entry name" value="MFS_MefA_like"/>
    <property type="match status" value="1"/>
</dbReference>
<evidence type="ECO:0000256" key="7">
    <source>
        <dbReference type="SAM" id="Phobius"/>
    </source>
</evidence>
<protein>
    <submittedName>
        <fullName evidence="9">Arabinose efflux permease</fullName>
    </submittedName>
</protein>
<feature type="domain" description="Major facilitator superfamily (MFS) profile" evidence="8">
    <location>
        <begin position="12"/>
        <end position="401"/>
    </location>
</feature>
<keyword evidence="3" id="KW-1003">Cell membrane</keyword>
<evidence type="ECO:0000313" key="9">
    <source>
        <dbReference type="EMBL" id="GAP19748.1"/>
    </source>
</evidence>
<dbReference type="AlphaFoldDB" id="A0A0M8JR52"/>
<feature type="transmembrane region" description="Helical" evidence="7">
    <location>
        <begin position="257"/>
        <end position="277"/>
    </location>
</feature>
<dbReference type="OrthoDB" id="9775268at2"/>
<gene>
    <name evidence="9" type="ORF">LSAC_03660</name>
</gene>
<dbReference type="EMBL" id="DF967975">
    <property type="protein sequence ID" value="GAP19748.1"/>
    <property type="molecule type" value="Genomic_DNA"/>
</dbReference>
<keyword evidence="2" id="KW-0813">Transport</keyword>
<keyword evidence="4 7" id="KW-0812">Transmembrane</keyword>
<evidence type="ECO:0000259" key="8">
    <source>
        <dbReference type="PROSITE" id="PS50850"/>
    </source>
</evidence>
<evidence type="ECO:0000256" key="5">
    <source>
        <dbReference type="ARBA" id="ARBA00022989"/>
    </source>
</evidence>
<reference evidence="9" key="1">
    <citation type="journal article" date="2015" name="Genome Announc.">
        <title>Draft Genome Sequences of Anaerolinea thermolimosa IMO-1, Bellilinea caldifistulae GOMI-1, Leptolinea tardivitalis YMTK-2, Levilinea saccharolytica KIBI-1, Longilinea arvoryzae KOME-1, Previously Described as Members of the Class Anaerolineae (Chloroflexi).</title>
        <authorList>
            <person name="Matsuura N."/>
            <person name="Tourlousse M.D."/>
            <person name="Ohashi A."/>
            <person name="Hugenholtz P."/>
            <person name="Sekiguchi Y."/>
        </authorList>
    </citation>
    <scope>NUCLEOTIDE SEQUENCE</scope>
    <source>
        <strain evidence="9">KIBI-1</strain>
    </source>
</reference>
<feature type="transmembrane region" description="Helical" evidence="7">
    <location>
        <begin position="289"/>
        <end position="311"/>
    </location>
</feature>
<name>A0A0M8JR52_9CHLR</name>
<evidence type="ECO:0000256" key="1">
    <source>
        <dbReference type="ARBA" id="ARBA00004651"/>
    </source>
</evidence>
<evidence type="ECO:0000256" key="3">
    <source>
        <dbReference type="ARBA" id="ARBA00022475"/>
    </source>
</evidence>
<dbReference type="InterPro" id="IPR020846">
    <property type="entry name" value="MFS_dom"/>
</dbReference>
<dbReference type="Pfam" id="PF05977">
    <property type="entry name" value="MFS_3"/>
    <property type="match status" value="1"/>
</dbReference>
<keyword evidence="5 7" id="KW-1133">Transmembrane helix</keyword>
<evidence type="ECO:0000256" key="6">
    <source>
        <dbReference type="ARBA" id="ARBA00023136"/>
    </source>
</evidence>
<evidence type="ECO:0000256" key="2">
    <source>
        <dbReference type="ARBA" id="ARBA00022448"/>
    </source>
</evidence>
<dbReference type="PANTHER" id="PTHR23513">
    <property type="entry name" value="INTEGRAL MEMBRANE EFFLUX PROTEIN-RELATED"/>
    <property type="match status" value="1"/>
</dbReference>